<evidence type="ECO:0000313" key="3">
    <source>
        <dbReference type="Proteomes" id="UP001175353"/>
    </source>
</evidence>
<evidence type="ECO:0000313" key="2">
    <source>
        <dbReference type="EMBL" id="KAK0978961.1"/>
    </source>
</evidence>
<protein>
    <recommendedName>
        <fullName evidence="4">Phosphoglycerate mutase-like protein</fullName>
    </recommendedName>
</protein>
<gene>
    <name evidence="2" type="ORF">LTR91_012801</name>
</gene>
<dbReference type="EMBL" id="JAUJLE010000125">
    <property type="protein sequence ID" value="KAK0978961.1"/>
    <property type="molecule type" value="Genomic_DNA"/>
</dbReference>
<dbReference type="SUPFAM" id="SSF53254">
    <property type="entry name" value="Phosphoglycerate mutase-like"/>
    <property type="match status" value="1"/>
</dbReference>
<dbReference type="AlphaFoldDB" id="A0AAN6KER6"/>
<dbReference type="InterPro" id="IPR050275">
    <property type="entry name" value="PGM_Phosphatase"/>
</dbReference>
<organism evidence="2 3">
    <name type="scientific">Friedmanniomyces endolithicus</name>
    <dbReference type="NCBI Taxonomy" id="329885"/>
    <lineage>
        <taxon>Eukaryota</taxon>
        <taxon>Fungi</taxon>
        <taxon>Dikarya</taxon>
        <taxon>Ascomycota</taxon>
        <taxon>Pezizomycotina</taxon>
        <taxon>Dothideomycetes</taxon>
        <taxon>Dothideomycetidae</taxon>
        <taxon>Mycosphaerellales</taxon>
        <taxon>Teratosphaeriaceae</taxon>
        <taxon>Friedmanniomyces</taxon>
    </lineage>
</organism>
<dbReference type="CDD" id="cd07067">
    <property type="entry name" value="HP_PGM_like"/>
    <property type="match status" value="1"/>
</dbReference>
<keyword evidence="3" id="KW-1185">Reference proteome</keyword>
<accession>A0AAN6KER6</accession>
<proteinExistence type="predicted"/>
<reference evidence="2" key="1">
    <citation type="submission" date="2023-06" db="EMBL/GenBank/DDBJ databases">
        <title>Black Yeasts Isolated from many extreme environments.</title>
        <authorList>
            <person name="Coleine C."/>
            <person name="Stajich J.E."/>
            <person name="Selbmann L."/>
        </authorList>
    </citation>
    <scope>NUCLEOTIDE SEQUENCE</scope>
    <source>
        <strain evidence="2">CCFEE 5200</strain>
    </source>
</reference>
<dbReference type="PANTHER" id="PTHR48100:SF54">
    <property type="entry name" value="PHOSPHATASE SPAC5H10.03-RELATED"/>
    <property type="match status" value="1"/>
</dbReference>
<evidence type="ECO:0008006" key="4">
    <source>
        <dbReference type="Google" id="ProtNLM"/>
    </source>
</evidence>
<dbReference type="InterPro" id="IPR013078">
    <property type="entry name" value="His_Pase_superF_clade-1"/>
</dbReference>
<comment type="caution">
    <text evidence="2">The sequence shown here is derived from an EMBL/GenBank/DDBJ whole genome shotgun (WGS) entry which is preliminary data.</text>
</comment>
<dbReference type="Pfam" id="PF00300">
    <property type="entry name" value="His_Phos_1"/>
    <property type="match status" value="1"/>
</dbReference>
<dbReference type="Proteomes" id="UP001175353">
    <property type="component" value="Unassembled WGS sequence"/>
</dbReference>
<dbReference type="PANTHER" id="PTHR48100">
    <property type="entry name" value="BROAD-SPECIFICITY PHOSPHATASE YOR283W-RELATED"/>
    <property type="match status" value="1"/>
</dbReference>
<dbReference type="Gene3D" id="3.40.50.1240">
    <property type="entry name" value="Phosphoglycerate mutase-like"/>
    <property type="match status" value="1"/>
</dbReference>
<name>A0AAN6KER6_9PEZI</name>
<dbReference type="GO" id="GO:0016791">
    <property type="term" value="F:phosphatase activity"/>
    <property type="evidence" value="ECO:0007669"/>
    <property type="project" value="TreeGrafter"/>
</dbReference>
<evidence type="ECO:0000256" key="1">
    <source>
        <dbReference type="SAM" id="MobiDB-lite"/>
    </source>
</evidence>
<dbReference type="GO" id="GO:0005737">
    <property type="term" value="C:cytoplasm"/>
    <property type="evidence" value="ECO:0007669"/>
    <property type="project" value="TreeGrafter"/>
</dbReference>
<feature type="region of interest" description="Disordered" evidence="1">
    <location>
        <begin position="1"/>
        <end position="26"/>
    </location>
</feature>
<dbReference type="InterPro" id="IPR029033">
    <property type="entry name" value="His_PPase_superfam"/>
</dbReference>
<sequence>MRHGQGEHSSAVNKDGKSVRDAPLTQHGKDQCAERCKTFQSHDKIDLLLASPLRRALQTCVLSFAPSIARGQKILALPMAEEASDDPCDTGSPVDVLRKEFPDIVLFDHLRRFIRDRDEKEIVLVTHGFFAHYLTGDVNEKGEQTTGWWQETELRTFDFVDGGEKATIKETEESLLRNGVVGKDGQVVDRSEERGKPA</sequence>